<evidence type="ECO:0000256" key="1">
    <source>
        <dbReference type="SAM" id="Phobius"/>
    </source>
</evidence>
<name>A0A914PWQ5_9BILA</name>
<reference evidence="3" key="1">
    <citation type="submission" date="2022-11" db="UniProtKB">
        <authorList>
            <consortium name="WormBaseParasite"/>
        </authorList>
    </citation>
    <scope>IDENTIFICATION</scope>
</reference>
<dbReference type="WBParaSite" id="PDA_v2.g23217.t1">
    <property type="protein sequence ID" value="PDA_v2.g23217.t1"/>
    <property type="gene ID" value="PDA_v2.g23217"/>
</dbReference>
<feature type="transmembrane region" description="Helical" evidence="1">
    <location>
        <begin position="133"/>
        <end position="157"/>
    </location>
</feature>
<evidence type="ECO:0000313" key="2">
    <source>
        <dbReference type="Proteomes" id="UP000887578"/>
    </source>
</evidence>
<dbReference type="AlphaFoldDB" id="A0A914PWQ5"/>
<evidence type="ECO:0000313" key="3">
    <source>
        <dbReference type="WBParaSite" id="PDA_v2.g23217.t1"/>
    </source>
</evidence>
<sequence length="241" mass="27462">MSKKEALNEVSTKNIVNASIISFICLLIISIGSALYLDYSNPGNYAFDKKTQDEVEMLPEKELNRLKDDIVNLCMSLYHFNHSMPVPSTDPKAEYRYTLFKKLLVSELVVFRFDLQHRFEAFSKLYPIQSMYILPYINSLIVPISTFVFTMLLFYIFYEIQIWLSNPKSEITSYHKFVIAVAVALNLIALLAGPLILIPNVDGKMNFADINVDRCSLTLYDADQGAFSSGFDMADIIDTLT</sequence>
<keyword evidence="1" id="KW-1133">Transmembrane helix</keyword>
<organism evidence="2 3">
    <name type="scientific">Panagrolaimus davidi</name>
    <dbReference type="NCBI Taxonomy" id="227884"/>
    <lineage>
        <taxon>Eukaryota</taxon>
        <taxon>Metazoa</taxon>
        <taxon>Ecdysozoa</taxon>
        <taxon>Nematoda</taxon>
        <taxon>Chromadorea</taxon>
        <taxon>Rhabditida</taxon>
        <taxon>Tylenchina</taxon>
        <taxon>Panagrolaimomorpha</taxon>
        <taxon>Panagrolaimoidea</taxon>
        <taxon>Panagrolaimidae</taxon>
        <taxon>Panagrolaimus</taxon>
    </lineage>
</organism>
<accession>A0A914PWQ5</accession>
<keyword evidence="2" id="KW-1185">Reference proteome</keyword>
<keyword evidence="1" id="KW-0812">Transmembrane</keyword>
<feature type="transmembrane region" description="Helical" evidence="1">
    <location>
        <begin position="177"/>
        <end position="198"/>
    </location>
</feature>
<dbReference type="Proteomes" id="UP000887578">
    <property type="component" value="Unplaced"/>
</dbReference>
<protein>
    <submittedName>
        <fullName evidence="3">Uncharacterized protein</fullName>
    </submittedName>
</protein>
<proteinExistence type="predicted"/>
<feature type="transmembrane region" description="Helical" evidence="1">
    <location>
        <begin position="15"/>
        <end position="37"/>
    </location>
</feature>
<keyword evidence="1" id="KW-0472">Membrane</keyword>